<dbReference type="GO" id="GO:0004869">
    <property type="term" value="F:cysteine-type endopeptidase inhibitor activity"/>
    <property type="evidence" value="ECO:0007669"/>
    <property type="project" value="UniProtKB-KW"/>
</dbReference>
<dbReference type="InterPro" id="IPR018073">
    <property type="entry name" value="Prot_inh_cystat_CS"/>
</dbReference>
<evidence type="ECO:0000256" key="2">
    <source>
        <dbReference type="ARBA" id="ARBA00022704"/>
    </source>
</evidence>
<evidence type="ECO:0000259" key="4">
    <source>
        <dbReference type="SMART" id="SM00043"/>
    </source>
</evidence>
<dbReference type="InterPro" id="IPR000010">
    <property type="entry name" value="Cystatin_dom"/>
</dbReference>
<dbReference type="Gene3D" id="3.10.450.10">
    <property type="match status" value="2"/>
</dbReference>
<dbReference type="OrthoDB" id="1908104at2759"/>
<reference evidence="5 6" key="1">
    <citation type="journal article" date="2018" name="Mol. Plant">
        <title>The genome of Artemisia annua provides insight into the evolution of Asteraceae family and artemisinin biosynthesis.</title>
        <authorList>
            <person name="Shen Q."/>
            <person name="Zhang L."/>
            <person name="Liao Z."/>
            <person name="Wang S."/>
            <person name="Yan T."/>
            <person name="Shi P."/>
            <person name="Liu M."/>
            <person name="Fu X."/>
            <person name="Pan Q."/>
            <person name="Wang Y."/>
            <person name="Lv Z."/>
            <person name="Lu X."/>
            <person name="Zhang F."/>
            <person name="Jiang W."/>
            <person name="Ma Y."/>
            <person name="Chen M."/>
            <person name="Hao X."/>
            <person name="Li L."/>
            <person name="Tang Y."/>
            <person name="Lv G."/>
            <person name="Zhou Y."/>
            <person name="Sun X."/>
            <person name="Brodelius P.E."/>
            <person name="Rose J.K.C."/>
            <person name="Tang K."/>
        </authorList>
    </citation>
    <scope>NUCLEOTIDE SEQUENCE [LARGE SCALE GENOMIC DNA]</scope>
    <source>
        <strain evidence="6">cv. Huhao1</strain>
        <tissue evidence="5">Leaf</tissue>
    </source>
</reference>
<feature type="signal peptide" evidence="3">
    <location>
        <begin position="1"/>
        <end position="22"/>
    </location>
</feature>
<keyword evidence="2" id="KW-0789">Thiol protease inhibitor</keyword>
<dbReference type="PANTHER" id="PTHR47373">
    <property type="entry name" value="CYSTEINE PROTEINASE INHIBITOR 2"/>
    <property type="match status" value="1"/>
</dbReference>
<keyword evidence="1" id="KW-0646">Protease inhibitor</keyword>
<dbReference type="CDD" id="cd00042">
    <property type="entry name" value="CY"/>
    <property type="match status" value="1"/>
</dbReference>
<gene>
    <name evidence="5" type="ORF">CTI12_AA028290</name>
</gene>
<dbReference type="STRING" id="35608.A0A2U1QHQ6"/>
<accession>A0A2U1QHQ6</accession>
<evidence type="ECO:0000256" key="1">
    <source>
        <dbReference type="ARBA" id="ARBA00022690"/>
    </source>
</evidence>
<dbReference type="InterPro" id="IPR046350">
    <property type="entry name" value="Cystatin_sf"/>
</dbReference>
<organism evidence="5 6">
    <name type="scientific">Artemisia annua</name>
    <name type="common">Sweet wormwood</name>
    <dbReference type="NCBI Taxonomy" id="35608"/>
    <lineage>
        <taxon>Eukaryota</taxon>
        <taxon>Viridiplantae</taxon>
        <taxon>Streptophyta</taxon>
        <taxon>Embryophyta</taxon>
        <taxon>Tracheophyta</taxon>
        <taxon>Spermatophyta</taxon>
        <taxon>Magnoliopsida</taxon>
        <taxon>eudicotyledons</taxon>
        <taxon>Gunneridae</taxon>
        <taxon>Pentapetalae</taxon>
        <taxon>asterids</taxon>
        <taxon>campanulids</taxon>
        <taxon>Asterales</taxon>
        <taxon>Asteraceae</taxon>
        <taxon>Asteroideae</taxon>
        <taxon>Anthemideae</taxon>
        <taxon>Artemisiinae</taxon>
        <taxon>Artemisia</taxon>
    </lineage>
</organism>
<dbReference type="SUPFAM" id="SSF54403">
    <property type="entry name" value="Cystatin/monellin"/>
    <property type="match status" value="2"/>
</dbReference>
<feature type="chain" id="PRO_5018655728" evidence="3">
    <location>
        <begin position="23"/>
        <end position="188"/>
    </location>
</feature>
<protein>
    <submittedName>
        <fullName evidence="5">Cystatin</fullName>
    </submittedName>
</protein>
<dbReference type="PROSITE" id="PS00287">
    <property type="entry name" value="CYSTATIN"/>
    <property type="match status" value="1"/>
</dbReference>
<keyword evidence="3" id="KW-0732">Signal</keyword>
<feature type="domain" description="Cystatin" evidence="4">
    <location>
        <begin position="22"/>
        <end position="115"/>
    </location>
</feature>
<dbReference type="SMART" id="SM00043">
    <property type="entry name" value="CY"/>
    <property type="match status" value="1"/>
</dbReference>
<comment type="caution">
    <text evidence="5">The sequence shown here is derived from an EMBL/GenBank/DDBJ whole genome shotgun (WGS) entry which is preliminary data.</text>
</comment>
<dbReference type="Pfam" id="PF16845">
    <property type="entry name" value="SQAPI"/>
    <property type="match status" value="1"/>
</dbReference>
<keyword evidence="6" id="KW-1185">Reference proteome</keyword>
<sequence length="188" mass="20956">MAKPTLFLIITILCISTLTSNALLGGRTKIKDVKNDQEVQELGRYCVEENNRKVGSNGLKFVEVVKAESQVVSGTKYYLTIKAISSKGGENSFFYAEIVVKPWLHSKELLTFRPGKANAIPGGHTKITYVKNNQEVQELGWFSIEEYKFVKVIEAESQVVSVTIIETVSNHKVLTFGLSKPKLAMKKT</sequence>
<dbReference type="AlphaFoldDB" id="A0A2U1QHQ6"/>
<dbReference type="EMBL" id="PKPP01000115">
    <property type="protein sequence ID" value="PWA97561.1"/>
    <property type="molecule type" value="Genomic_DNA"/>
</dbReference>
<proteinExistence type="predicted"/>
<evidence type="ECO:0000256" key="3">
    <source>
        <dbReference type="SAM" id="SignalP"/>
    </source>
</evidence>
<dbReference type="Proteomes" id="UP000245207">
    <property type="component" value="Unassembled WGS sequence"/>
</dbReference>
<evidence type="ECO:0000313" key="5">
    <source>
        <dbReference type="EMBL" id="PWA97561.1"/>
    </source>
</evidence>
<dbReference type="PANTHER" id="PTHR47373:SF1">
    <property type="entry name" value="CYSTEINE PROTEINASE INHIBITOR 2"/>
    <property type="match status" value="1"/>
</dbReference>
<name>A0A2U1QHQ6_ARTAN</name>
<evidence type="ECO:0000313" key="6">
    <source>
        <dbReference type="Proteomes" id="UP000245207"/>
    </source>
</evidence>